<evidence type="ECO:0000313" key="3">
    <source>
        <dbReference type="Proteomes" id="UP000324800"/>
    </source>
</evidence>
<evidence type="ECO:0000313" key="2">
    <source>
        <dbReference type="EMBL" id="KAA6379465.1"/>
    </source>
</evidence>
<reference evidence="2 3" key="1">
    <citation type="submission" date="2019-03" db="EMBL/GenBank/DDBJ databases">
        <title>Single cell metagenomics reveals metabolic interactions within the superorganism composed of flagellate Streblomastix strix and complex community of Bacteroidetes bacteria on its surface.</title>
        <authorList>
            <person name="Treitli S.C."/>
            <person name="Kolisko M."/>
            <person name="Husnik F."/>
            <person name="Keeling P."/>
            <person name="Hampl V."/>
        </authorList>
    </citation>
    <scope>NUCLEOTIDE SEQUENCE [LARGE SCALE GENOMIC DNA]</scope>
    <source>
        <strain evidence="2">ST1C</strain>
    </source>
</reference>
<accession>A0A5J4VAD6</accession>
<dbReference type="Proteomes" id="UP000324800">
    <property type="component" value="Unassembled WGS sequence"/>
</dbReference>
<proteinExistence type="predicted"/>
<evidence type="ECO:0000256" key="1">
    <source>
        <dbReference type="SAM" id="Coils"/>
    </source>
</evidence>
<dbReference type="AlphaFoldDB" id="A0A5J4VAD6"/>
<feature type="coiled-coil region" evidence="1">
    <location>
        <begin position="236"/>
        <end position="270"/>
    </location>
</feature>
<sequence>MFRKFTGRFSSVARSPNLSQMQSKIEQCIEGLTSAAQLAKAKDCLDVAKQAKKNPNLVLDAILLGLKKNDNNLSCICLKQIQNLVECGYIVGDSSQSSSQSQLTVNQQVSKNKQQQIQDNNLINNTSISAIINTISEIITQLDQSHLNDTKQNNKNSSKVKENINADTNTNTDTNVIYSALMTLLSIFLSNKIILHGDIMENALKSFAKAHVMWEVVKRTGSSRRAFAVMIVKMIIRYLQRENEKEIKMIQDIRERIEKIEKEKEQGIRSGQSNDEKQLMLSSSYLQMTQLQNSSQQTSQSSSSNNLQQLQLLTTSLSSISSLQLSSLSQSQLMSPYSLYSIIQQYKPINSYILQFNQQL</sequence>
<dbReference type="EMBL" id="SNRW01008477">
    <property type="protein sequence ID" value="KAA6379465.1"/>
    <property type="molecule type" value="Genomic_DNA"/>
</dbReference>
<protein>
    <submittedName>
        <fullName evidence="2">Uncharacterized protein</fullName>
    </submittedName>
</protein>
<keyword evidence="1" id="KW-0175">Coiled coil</keyword>
<name>A0A5J4VAD6_9EUKA</name>
<gene>
    <name evidence="2" type="ORF">EZS28_025009</name>
</gene>
<organism evidence="2 3">
    <name type="scientific">Streblomastix strix</name>
    <dbReference type="NCBI Taxonomy" id="222440"/>
    <lineage>
        <taxon>Eukaryota</taxon>
        <taxon>Metamonada</taxon>
        <taxon>Preaxostyla</taxon>
        <taxon>Oxymonadida</taxon>
        <taxon>Streblomastigidae</taxon>
        <taxon>Streblomastix</taxon>
    </lineage>
</organism>
<comment type="caution">
    <text evidence="2">The sequence shown here is derived from an EMBL/GenBank/DDBJ whole genome shotgun (WGS) entry which is preliminary data.</text>
</comment>